<evidence type="ECO:0000313" key="9">
    <source>
        <dbReference type="Proteomes" id="UP000324233"/>
    </source>
</evidence>
<evidence type="ECO:0000256" key="1">
    <source>
        <dbReference type="ARBA" id="ARBA00004651"/>
    </source>
</evidence>
<keyword evidence="5 7" id="KW-1133">Transmembrane helix</keyword>
<dbReference type="PRINTS" id="PR00953">
    <property type="entry name" value="TYPE3IMRPROT"/>
</dbReference>
<reference evidence="8 9" key="1">
    <citation type="submission" date="2019-08" db="EMBL/GenBank/DDBJ databases">
        <title>Deep-cultivation of Planctomycetes and their phenomic and genomic characterization uncovers novel biology.</title>
        <authorList>
            <person name="Wiegand S."/>
            <person name="Jogler M."/>
            <person name="Boedeker C."/>
            <person name="Pinto D."/>
            <person name="Vollmers J."/>
            <person name="Rivas-Marin E."/>
            <person name="Kohn T."/>
            <person name="Peeters S.H."/>
            <person name="Heuer A."/>
            <person name="Rast P."/>
            <person name="Oberbeckmann S."/>
            <person name="Bunk B."/>
            <person name="Jeske O."/>
            <person name="Meyerdierks A."/>
            <person name="Storesund J.E."/>
            <person name="Kallscheuer N."/>
            <person name="Luecker S."/>
            <person name="Lage O.M."/>
            <person name="Pohl T."/>
            <person name="Merkel B.J."/>
            <person name="Hornburger P."/>
            <person name="Mueller R.-W."/>
            <person name="Bruemmer F."/>
            <person name="Labrenz M."/>
            <person name="Spormann A.M."/>
            <person name="Op den Camp H."/>
            <person name="Overmann J."/>
            <person name="Amann R."/>
            <person name="Jetten M.S.M."/>
            <person name="Mascher T."/>
            <person name="Medema M.H."/>
            <person name="Devos D.P."/>
            <person name="Kaster A.-K."/>
            <person name="Ovreas L."/>
            <person name="Rohde M."/>
            <person name="Galperin M.Y."/>
            <person name="Jogler C."/>
        </authorList>
    </citation>
    <scope>NUCLEOTIDE SEQUENCE [LARGE SCALE GENOMIC DNA]</scope>
    <source>
        <strain evidence="8 9">OJF2</strain>
    </source>
</reference>
<dbReference type="AlphaFoldDB" id="A0A5B9W5A0"/>
<evidence type="ECO:0000256" key="3">
    <source>
        <dbReference type="ARBA" id="ARBA00022475"/>
    </source>
</evidence>
<dbReference type="PANTHER" id="PTHR30065:SF1">
    <property type="entry name" value="SURFACE PRESENTATION OF ANTIGENS PROTEIN SPAR"/>
    <property type="match status" value="1"/>
</dbReference>
<feature type="transmembrane region" description="Helical" evidence="7">
    <location>
        <begin position="92"/>
        <end position="114"/>
    </location>
</feature>
<name>A0A5B9W5A0_9BACT</name>
<dbReference type="PANTHER" id="PTHR30065">
    <property type="entry name" value="FLAGELLAR BIOSYNTHETIC PROTEIN FLIR"/>
    <property type="match status" value="1"/>
</dbReference>
<keyword evidence="3" id="KW-1003">Cell membrane</keyword>
<feature type="transmembrane region" description="Helical" evidence="7">
    <location>
        <begin position="187"/>
        <end position="211"/>
    </location>
</feature>
<feature type="transmembrane region" description="Helical" evidence="7">
    <location>
        <begin position="33"/>
        <end position="55"/>
    </location>
</feature>
<feature type="transmembrane region" description="Helical" evidence="7">
    <location>
        <begin position="154"/>
        <end position="175"/>
    </location>
</feature>
<dbReference type="GO" id="GO:0006605">
    <property type="term" value="P:protein targeting"/>
    <property type="evidence" value="ECO:0007669"/>
    <property type="project" value="InterPro"/>
</dbReference>
<keyword evidence="9" id="KW-1185">Reference proteome</keyword>
<keyword evidence="6 7" id="KW-0472">Membrane</keyword>
<dbReference type="KEGG" id="agv:OJF2_43050"/>
<evidence type="ECO:0000256" key="5">
    <source>
        <dbReference type="ARBA" id="ARBA00022989"/>
    </source>
</evidence>
<keyword evidence="8" id="KW-0966">Cell projection</keyword>
<keyword evidence="4 7" id="KW-0812">Transmembrane</keyword>
<evidence type="ECO:0000313" key="8">
    <source>
        <dbReference type="EMBL" id="QEH35748.1"/>
    </source>
</evidence>
<dbReference type="InterPro" id="IPR002010">
    <property type="entry name" value="T3SS_IM_R"/>
</dbReference>
<dbReference type="Pfam" id="PF01311">
    <property type="entry name" value="Bac_export_1"/>
    <property type="match status" value="1"/>
</dbReference>
<comment type="subcellular location">
    <subcellularLocation>
        <location evidence="1">Cell membrane</location>
        <topology evidence="1">Multi-pass membrane protein</topology>
    </subcellularLocation>
</comment>
<organism evidence="8 9">
    <name type="scientific">Aquisphaera giovannonii</name>
    <dbReference type="NCBI Taxonomy" id="406548"/>
    <lineage>
        <taxon>Bacteria</taxon>
        <taxon>Pseudomonadati</taxon>
        <taxon>Planctomycetota</taxon>
        <taxon>Planctomycetia</taxon>
        <taxon>Isosphaerales</taxon>
        <taxon>Isosphaeraceae</taxon>
        <taxon>Aquisphaera</taxon>
    </lineage>
</organism>
<gene>
    <name evidence="8" type="ORF">OJF2_43050</name>
</gene>
<keyword evidence="8" id="KW-0969">Cilium</keyword>
<dbReference type="EMBL" id="CP042997">
    <property type="protein sequence ID" value="QEH35748.1"/>
    <property type="molecule type" value="Genomic_DNA"/>
</dbReference>
<dbReference type="Proteomes" id="UP000324233">
    <property type="component" value="Chromosome"/>
</dbReference>
<proteinExistence type="inferred from homology"/>
<evidence type="ECO:0000256" key="6">
    <source>
        <dbReference type="ARBA" id="ARBA00023136"/>
    </source>
</evidence>
<sequence length="215" mass="21348">MDVRLKLLLAAMLGAVLIPVLEPTIGVPPAGPALAWAAVMELAVGALLGLSAGLIVAGARQAGDLVAAQAGLSAATLFNPESGEEVTALGHLYGLVALGVFLAMQGPLVLVAALAESYRVVPAGGFLLDASTASQVFAQVGGALALSLRAAAPVALALALAGLAMGWIGRLAPAIPVLAMSLPLRSLLGIALVILVLGVLVATFSQAWAAWPWGG</sequence>
<evidence type="ECO:0000256" key="2">
    <source>
        <dbReference type="ARBA" id="ARBA00009772"/>
    </source>
</evidence>
<protein>
    <submittedName>
        <fullName evidence="8">Flagellar biosynthesis protein FliR</fullName>
    </submittedName>
</protein>
<evidence type="ECO:0000256" key="7">
    <source>
        <dbReference type="SAM" id="Phobius"/>
    </source>
</evidence>
<dbReference type="GO" id="GO:0005886">
    <property type="term" value="C:plasma membrane"/>
    <property type="evidence" value="ECO:0007669"/>
    <property type="project" value="UniProtKB-SubCell"/>
</dbReference>
<comment type="similarity">
    <text evidence="2">Belongs to the FliR/MopE/SpaR family.</text>
</comment>
<keyword evidence="8" id="KW-0282">Flagellum</keyword>
<accession>A0A5B9W5A0</accession>
<evidence type="ECO:0000256" key="4">
    <source>
        <dbReference type="ARBA" id="ARBA00022692"/>
    </source>
</evidence>